<feature type="transmembrane region" description="Helical" evidence="9">
    <location>
        <begin position="134"/>
        <end position="155"/>
    </location>
</feature>
<comment type="subcellular location">
    <subcellularLocation>
        <location evidence="1">Membrane</location>
        <topology evidence="1">Multi-pass membrane protein</topology>
    </subcellularLocation>
</comment>
<dbReference type="EMBL" id="JACMSC010000004">
    <property type="protein sequence ID" value="KAG6523355.1"/>
    <property type="molecule type" value="Genomic_DNA"/>
</dbReference>
<feature type="transmembrane region" description="Helical" evidence="9">
    <location>
        <begin position="662"/>
        <end position="685"/>
    </location>
</feature>
<keyword evidence="8 9" id="KW-0472">Membrane</keyword>
<feature type="transmembrane region" description="Helical" evidence="9">
    <location>
        <begin position="263"/>
        <end position="285"/>
    </location>
</feature>
<organism evidence="10 11">
    <name type="scientific">Zingiber officinale</name>
    <name type="common">Ginger</name>
    <name type="synonym">Amomum zingiber</name>
    <dbReference type="NCBI Taxonomy" id="94328"/>
    <lineage>
        <taxon>Eukaryota</taxon>
        <taxon>Viridiplantae</taxon>
        <taxon>Streptophyta</taxon>
        <taxon>Embryophyta</taxon>
        <taxon>Tracheophyta</taxon>
        <taxon>Spermatophyta</taxon>
        <taxon>Magnoliopsida</taxon>
        <taxon>Liliopsida</taxon>
        <taxon>Zingiberales</taxon>
        <taxon>Zingiberaceae</taxon>
        <taxon>Zingiber</taxon>
    </lineage>
</organism>
<feature type="transmembrane region" description="Helical" evidence="9">
    <location>
        <begin position="27"/>
        <end position="46"/>
    </location>
</feature>
<protein>
    <recommendedName>
        <fullName evidence="12">Oligopeptide transporter</fullName>
    </recommendedName>
</protein>
<evidence type="ECO:0000256" key="8">
    <source>
        <dbReference type="ARBA" id="ARBA00023136"/>
    </source>
</evidence>
<dbReference type="GO" id="GO:0015031">
    <property type="term" value="P:protein transport"/>
    <property type="evidence" value="ECO:0007669"/>
    <property type="project" value="UniProtKB-KW"/>
</dbReference>
<evidence type="ECO:0000256" key="5">
    <source>
        <dbReference type="ARBA" id="ARBA00022856"/>
    </source>
</evidence>
<evidence type="ECO:0000256" key="6">
    <source>
        <dbReference type="ARBA" id="ARBA00022927"/>
    </source>
</evidence>
<name>A0A8J5HBF6_ZINOF</name>
<evidence type="ECO:0000256" key="4">
    <source>
        <dbReference type="ARBA" id="ARBA00022692"/>
    </source>
</evidence>
<dbReference type="PANTHER" id="PTHR22601">
    <property type="entry name" value="ISP4 LIKE PROTEIN"/>
    <property type="match status" value="1"/>
</dbReference>
<feature type="transmembrane region" description="Helical" evidence="9">
    <location>
        <begin position="635"/>
        <end position="650"/>
    </location>
</feature>
<sequence>MEDDSPIEQVRLTVPPTDDATLQVLTFRMWILGVPLCILHSVLVRIGYFRQPFVYISSICFDIFMFSGGNMLAKVLPNKVVRIPGTRWSFSLNPCSFNVKEHITMSIFVNSIGSPGFLNISIAKIFYHREIHILPALLLVISTQFLGFGFAGLFLKVFVDSAYMWWPNVIANISFYRALHEQDKRPKGGLSRYQFFCIATAAIFAYNIIPFYFFPSITALSFVCWIWKDSITAQQIGSGMNGLGIGSFSLDWMMTTSFIGSPLVVPSFVIFNMLFGFIVVAYIILPFSYWSNAFEARKFPMVSTNIYDSTGHKYNISRILDSNTLSLNQEAYDKYSKVYFTTSLIYSYGFSFAQYTSSISQIALFNGRSLWQQFKNAYKDDEQDVHSRLMKQNYESVPQWWFYFIFFPMIGMAILVCEGFGGQIQLRYWEVLLACALVLLFLPVETVLRAISGLGFSLDLLLETIIGYMNPGKPIANLAFKLYASEAHLLASSVIYNFKLSHYAKIPPKVLFRIMILSTVISCFTDFGIAWWILQSIDNICQPELLPRGSPWTCPSERVTYISSVTWGLVGPSKMFYPNGMYSVIFIFALIGFFLPIPIWLLSHKYPEKKWISLINFQIIFHASILIPFGGTVSYSSWFIVGILFNYFIYHKRKEWWTKYNYILSAGLDAGSAIFAILISVSLQFQDIYGVDWWGIELDDHCPLAKCPTMPGIIVEGCPLIQ</sequence>
<feature type="transmembrane region" description="Helical" evidence="9">
    <location>
        <begin position="400"/>
        <end position="421"/>
    </location>
</feature>
<dbReference type="Pfam" id="PF03169">
    <property type="entry name" value="OPT"/>
    <property type="match status" value="1"/>
</dbReference>
<evidence type="ECO:0000256" key="3">
    <source>
        <dbReference type="ARBA" id="ARBA00022448"/>
    </source>
</evidence>
<keyword evidence="5" id="KW-0571">Peptide transport</keyword>
<accession>A0A8J5HBF6</accession>
<comment type="caution">
    <text evidence="10">The sequence shown here is derived from an EMBL/GenBank/DDBJ whole genome shotgun (WGS) entry which is preliminary data.</text>
</comment>
<dbReference type="GO" id="GO:0035673">
    <property type="term" value="F:oligopeptide transmembrane transporter activity"/>
    <property type="evidence" value="ECO:0007669"/>
    <property type="project" value="InterPro"/>
</dbReference>
<keyword evidence="6" id="KW-0653">Protein transport</keyword>
<evidence type="ECO:0000256" key="7">
    <source>
        <dbReference type="ARBA" id="ARBA00022989"/>
    </source>
</evidence>
<evidence type="ECO:0000256" key="1">
    <source>
        <dbReference type="ARBA" id="ARBA00004141"/>
    </source>
</evidence>
<keyword evidence="3" id="KW-0813">Transport</keyword>
<dbReference type="NCBIfam" id="TIGR00727">
    <property type="entry name" value="ISP4_OPT"/>
    <property type="match status" value="1"/>
</dbReference>
<evidence type="ECO:0000256" key="2">
    <source>
        <dbReference type="ARBA" id="ARBA00005484"/>
    </source>
</evidence>
<feature type="transmembrane region" description="Helical" evidence="9">
    <location>
        <begin position="510"/>
        <end position="534"/>
    </location>
</feature>
<dbReference type="GO" id="GO:0016020">
    <property type="term" value="C:membrane"/>
    <property type="evidence" value="ECO:0007669"/>
    <property type="project" value="UniProtKB-SubCell"/>
</dbReference>
<evidence type="ECO:0008006" key="12">
    <source>
        <dbReference type="Google" id="ProtNLM"/>
    </source>
</evidence>
<gene>
    <name evidence="10" type="ORF">ZIOFF_013211</name>
</gene>
<dbReference type="Proteomes" id="UP000734854">
    <property type="component" value="Unassembled WGS sequence"/>
</dbReference>
<dbReference type="InterPro" id="IPR004648">
    <property type="entry name" value="Oligpept_transpt"/>
</dbReference>
<dbReference type="InterPro" id="IPR004813">
    <property type="entry name" value="OPT"/>
</dbReference>
<evidence type="ECO:0000313" key="10">
    <source>
        <dbReference type="EMBL" id="KAG6523355.1"/>
    </source>
</evidence>
<comment type="similarity">
    <text evidence="2">Belongs to the oligopeptide OPT transporter (TC 2.A.67.1) family.</text>
</comment>
<dbReference type="NCBIfam" id="TIGR00728">
    <property type="entry name" value="OPT_sfam"/>
    <property type="match status" value="1"/>
</dbReference>
<evidence type="ECO:0000256" key="9">
    <source>
        <dbReference type="SAM" id="Phobius"/>
    </source>
</evidence>
<keyword evidence="11" id="KW-1185">Reference proteome</keyword>
<feature type="transmembrane region" description="Helical" evidence="9">
    <location>
        <begin position="581"/>
        <end position="602"/>
    </location>
</feature>
<dbReference type="AlphaFoldDB" id="A0A8J5HBF6"/>
<evidence type="ECO:0000313" key="11">
    <source>
        <dbReference type="Proteomes" id="UP000734854"/>
    </source>
</evidence>
<reference evidence="10 11" key="1">
    <citation type="submission" date="2020-08" db="EMBL/GenBank/DDBJ databases">
        <title>Plant Genome Project.</title>
        <authorList>
            <person name="Zhang R.-G."/>
        </authorList>
    </citation>
    <scope>NUCLEOTIDE SEQUENCE [LARGE SCALE GENOMIC DNA]</scope>
    <source>
        <tissue evidence="10">Rhizome</tissue>
    </source>
</reference>
<keyword evidence="4 9" id="KW-0812">Transmembrane</keyword>
<feature type="transmembrane region" description="Helical" evidence="9">
    <location>
        <begin position="427"/>
        <end position="444"/>
    </location>
</feature>
<keyword evidence="7 9" id="KW-1133">Transmembrane helix</keyword>
<proteinExistence type="inferred from homology"/>